<accession>A0A1X7F703</accession>
<keyword evidence="5" id="KW-1185">Reference proteome</keyword>
<feature type="transmembrane region" description="Helical" evidence="3">
    <location>
        <begin position="76"/>
        <end position="99"/>
    </location>
</feature>
<dbReference type="STRING" id="464029.SAMN02982989_2419"/>
<dbReference type="GO" id="GO:0005886">
    <property type="term" value="C:plasma membrane"/>
    <property type="evidence" value="ECO:0007669"/>
    <property type="project" value="TreeGrafter"/>
</dbReference>
<dbReference type="PANTHER" id="PTHR32309:SF13">
    <property type="entry name" value="FERRIC ENTEROBACTIN TRANSPORT PROTEIN FEPE"/>
    <property type="match status" value="1"/>
</dbReference>
<dbReference type="RefSeq" id="WP_085422609.1">
    <property type="nucleotide sequence ID" value="NZ_FXAF01000006.1"/>
</dbReference>
<evidence type="ECO:0000256" key="3">
    <source>
        <dbReference type="SAM" id="Phobius"/>
    </source>
</evidence>
<organism evidence="4 5">
    <name type="scientific">Xaviernesmea oryzae</name>
    <dbReference type="NCBI Taxonomy" id="464029"/>
    <lineage>
        <taxon>Bacteria</taxon>
        <taxon>Pseudomonadati</taxon>
        <taxon>Pseudomonadota</taxon>
        <taxon>Alphaproteobacteria</taxon>
        <taxon>Hyphomicrobiales</taxon>
        <taxon>Rhizobiaceae</taxon>
        <taxon>Rhizobium/Agrobacterium group</taxon>
        <taxon>Xaviernesmea</taxon>
    </lineage>
</organism>
<feature type="coiled-coil region" evidence="1">
    <location>
        <begin position="244"/>
        <end position="336"/>
    </location>
</feature>
<name>A0A1X7F703_9HYPH</name>
<proteinExistence type="predicted"/>
<gene>
    <name evidence="4" type="ORF">SAMN02982989_2419</name>
</gene>
<keyword evidence="1" id="KW-0175">Coiled coil</keyword>
<sequence>MTDQAQTKKTGEAVARLPLPEEAKPVQKPKNLRLLEGLLEAPVPAPAEPSPPVIEVEPQAAKPSRGWASRLRPRHIAIISGFLGLVALPAVLTSLYMAFIAADQYHSSSSFSVRSIESSQPADILGMFSQASSGSTFSDSYVLLDFIRSERMVQAVDEAFGLDSVFAPRGLDYFYGIGQDRPIEDKLEYWRSMISVNFDHTSGIMELEVKAFTPEDSQKIAAFVIAQSEKLVNELSLSARNEVLKVAQSEVRMAEERLSNARMALRIYRDSSQEADPVEGAKLATQLVASLEQQLVQLKTELSTALTQMGENTPRVRVMRSQIASLEKQIEQERQRFGSGSASKQGRMASAAFTDVAGRIQQYETLETDREFAERAYTSALAGLEKARIEANAKQRYLAVFIQPTLSELAQYPSRILNSILVFLGALLAWGVVVMGYYNIRDRN</sequence>
<reference evidence="5" key="1">
    <citation type="submission" date="2017-04" db="EMBL/GenBank/DDBJ databases">
        <authorList>
            <person name="Varghese N."/>
            <person name="Submissions S."/>
        </authorList>
    </citation>
    <scope>NUCLEOTIDE SEQUENCE [LARGE SCALE GENOMIC DNA]</scope>
    <source>
        <strain evidence="5">B4P</strain>
    </source>
</reference>
<dbReference type="AlphaFoldDB" id="A0A1X7F703"/>
<protein>
    <submittedName>
        <fullName evidence="4">Capsular polysaccharide transport system permease protein</fullName>
    </submittedName>
</protein>
<evidence type="ECO:0000256" key="2">
    <source>
        <dbReference type="SAM" id="MobiDB-lite"/>
    </source>
</evidence>
<dbReference type="GO" id="GO:0004713">
    <property type="term" value="F:protein tyrosine kinase activity"/>
    <property type="evidence" value="ECO:0007669"/>
    <property type="project" value="TreeGrafter"/>
</dbReference>
<dbReference type="InterPro" id="IPR050445">
    <property type="entry name" value="Bact_polysacc_biosynth/exp"/>
</dbReference>
<feature type="region of interest" description="Disordered" evidence="2">
    <location>
        <begin position="1"/>
        <end position="23"/>
    </location>
</feature>
<dbReference type="OrthoDB" id="7800844at2"/>
<evidence type="ECO:0000313" key="4">
    <source>
        <dbReference type="EMBL" id="SMF47194.1"/>
    </source>
</evidence>
<keyword evidence="3" id="KW-0472">Membrane</keyword>
<feature type="transmembrane region" description="Helical" evidence="3">
    <location>
        <begin position="416"/>
        <end position="438"/>
    </location>
</feature>
<keyword evidence="3" id="KW-1133">Transmembrane helix</keyword>
<keyword evidence="3" id="KW-0812">Transmembrane</keyword>
<evidence type="ECO:0000313" key="5">
    <source>
        <dbReference type="Proteomes" id="UP000192903"/>
    </source>
</evidence>
<evidence type="ECO:0000256" key="1">
    <source>
        <dbReference type="SAM" id="Coils"/>
    </source>
</evidence>
<dbReference type="Proteomes" id="UP000192903">
    <property type="component" value="Unassembled WGS sequence"/>
</dbReference>
<dbReference type="EMBL" id="FXAF01000006">
    <property type="protein sequence ID" value="SMF47194.1"/>
    <property type="molecule type" value="Genomic_DNA"/>
</dbReference>
<dbReference type="PANTHER" id="PTHR32309">
    <property type="entry name" value="TYROSINE-PROTEIN KINASE"/>
    <property type="match status" value="1"/>
</dbReference>